<evidence type="ECO:0000313" key="2">
    <source>
        <dbReference type="EMBL" id="KAF2036521.1"/>
    </source>
</evidence>
<dbReference type="EMBL" id="ML978154">
    <property type="protein sequence ID" value="KAF2036521.1"/>
    <property type="molecule type" value="Genomic_DNA"/>
</dbReference>
<dbReference type="InterPro" id="IPR029058">
    <property type="entry name" value="AB_hydrolase_fold"/>
</dbReference>
<organism evidence="2 3">
    <name type="scientific">Setomelanomma holmii</name>
    <dbReference type="NCBI Taxonomy" id="210430"/>
    <lineage>
        <taxon>Eukaryota</taxon>
        <taxon>Fungi</taxon>
        <taxon>Dikarya</taxon>
        <taxon>Ascomycota</taxon>
        <taxon>Pezizomycotina</taxon>
        <taxon>Dothideomycetes</taxon>
        <taxon>Pleosporomycetidae</taxon>
        <taxon>Pleosporales</taxon>
        <taxon>Pleosporineae</taxon>
        <taxon>Phaeosphaeriaceae</taxon>
        <taxon>Setomelanomma</taxon>
    </lineage>
</organism>
<reference evidence="2" key="1">
    <citation type="journal article" date="2020" name="Stud. Mycol.">
        <title>101 Dothideomycetes genomes: a test case for predicting lifestyles and emergence of pathogens.</title>
        <authorList>
            <person name="Haridas S."/>
            <person name="Albert R."/>
            <person name="Binder M."/>
            <person name="Bloem J."/>
            <person name="Labutti K."/>
            <person name="Salamov A."/>
            <person name="Andreopoulos B."/>
            <person name="Baker S."/>
            <person name="Barry K."/>
            <person name="Bills G."/>
            <person name="Bluhm B."/>
            <person name="Cannon C."/>
            <person name="Castanera R."/>
            <person name="Culley D."/>
            <person name="Daum C."/>
            <person name="Ezra D."/>
            <person name="Gonzalez J."/>
            <person name="Henrissat B."/>
            <person name="Kuo A."/>
            <person name="Liang C."/>
            <person name="Lipzen A."/>
            <person name="Lutzoni F."/>
            <person name="Magnuson J."/>
            <person name="Mondo S."/>
            <person name="Nolan M."/>
            <person name="Ohm R."/>
            <person name="Pangilinan J."/>
            <person name="Park H.-J."/>
            <person name="Ramirez L."/>
            <person name="Alfaro M."/>
            <person name="Sun H."/>
            <person name="Tritt A."/>
            <person name="Yoshinaga Y."/>
            <person name="Zwiers L.-H."/>
            <person name="Turgeon B."/>
            <person name="Goodwin S."/>
            <person name="Spatafora J."/>
            <person name="Crous P."/>
            <person name="Grigoriev I."/>
        </authorList>
    </citation>
    <scope>NUCLEOTIDE SEQUENCE</scope>
    <source>
        <strain evidence="2">CBS 110217</strain>
    </source>
</reference>
<evidence type="ECO:0000256" key="1">
    <source>
        <dbReference type="ARBA" id="ARBA00029464"/>
    </source>
</evidence>
<keyword evidence="3" id="KW-1185">Reference proteome</keyword>
<comment type="caution">
    <text evidence="2">The sequence shown here is derived from an EMBL/GenBank/DDBJ whole genome shotgun (WGS) entry which is preliminary data.</text>
</comment>
<evidence type="ECO:0008006" key="4">
    <source>
        <dbReference type="Google" id="ProtNLM"/>
    </source>
</evidence>
<dbReference type="AlphaFoldDB" id="A0A9P4HJP3"/>
<comment type="similarity">
    <text evidence="1">Belongs to the polyketide transferase af380 family.</text>
</comment>
<dbReference type="OrthoDB" id="2498029at2759"/>
<dbReference type="Gene3D" id="3.40.50.1820">
    <property type="entry name" value="alpha/beta hydrolase"/>
    <property type="match status" value="1"/>
</dbReference>
<sequence length="249" mass="26781">MASPAIVHFPSFMLQICGELYAPASSSPGRVKEQTSATYARALSKPGFQVLTFDADYRGESTGEPRGTLTLPASGVLGICASGGYTSYAVQSDSRIHALATASAAYVGRMTRCGAIAGALNQAPGGAAHVPTDKSKIPERADSFFRDAAAYYGTARGRHERSDQKVPPMSYGLMVSHDSFRFQHLIVPKPLLMIAGSNAQTLHYSKTAVALASEPKEFFTIQRKNHSELYDDVTETAPKLIKFFGHCLQ</sequence>
<dbReference type="PANTHER" id="PTHR47751:SF1">
    <property type="entry name" value="SUPERFAMILY HYDROLASE, PUTATIVE (AFU_ORTHOLOGUE AFUA_2G16580)-RELATED"/>
    <property type="match status" value="1"/>
</dbReference>
<dbReference type="InterPro" id="IPR051411">
    <property type="entry name" value="Polyketide_trans_af380"/>
</dbReference>
<dbReference type="PANTHER" id="PTHR47751">
    <property type="entry name" value="SUPERFAMILY HYDROLASE, PUTATIVE (AFU_ORTHOLOGUE AFUA_2G16580)-RELATED"/>
    <property type="match status" value="1"/>
</dbReference>
<dbReference type="Proteomes" id="UP000799777">
    <property type="component" value="Unassembled WGS sequence"/>
</dbReference>
<proteinExistence type="inferred from homology"/>
<evidence type="ECO:0000313" key="3">
    <source>
        <dbReference type="Proteomes" id="UP000799777"/>
    </source>
</evidence>
<name>A0A9P4HJP3_9PLEO</name>
<dbReference type="SUPFAM" id="SSF53474">
    <property type="entry name" value="alpha/beta-Hydrolases"/>
    <property type="match status" value="1"/>
</dbReference>
<gene>
    <name evidence="2" type="ORF">EK21DRAFT_95789</name>
</gene>
<protein>
    <recommendedName>
        <fullName evidence="4">Dienelactone hydrolase domain-containing protein</fullName>
    </recommendedName>
</protein>
<accession>A0A9P4HJP3</accession>